<dbReference type="EMBL" id="GIFC01000068">
    <property type="protein sequence ID" value="MXU82151.1"/>
    <property type="molecule type" value="Transcribed_RNA"/>
</dbReference>
<protein>
    <submittedName>
        <fullName evidence="1">Putative secreted protein</fullName>
    </submittedName>
</protein>
<evidence type="ECO:0000313" key="1">
    <source>
        <dbReference type="EMBL" id="MXU82151.1"/>
    </source>
</evidence>
<name>A0A6B0TWA6_IXORI</name>
<dbReference type="AlphaFoldDB" id="A0A6B0TWA6"/>
<accession>A0A6B0TWA6</accession>
<proteinExistence type="predicted"/>
<sequence>MWDDLARDATILRLAVALFCQLHPSSAGREILGLHCRHFFLVYCPEGRPAGLQKVDWGVLLLAPVV</sequence>
<reference evidence="1" key="1">
    <citation type="submission" date="2019-12" db="EMBL/GenBank/DDBJ databases">
        <title>An insight into the sialome of adult female Ixodes ricinus ticks feeding for 6 days.</title>
        <authorList>
            <person name="Perner J."/>
            <person name="Ribeiro J.M.C."/>
        </authorList>
    </citation>
    <scope>NUCLEOTIDE SEQUENCE</scope>
    <source>
        <strain evidence="1">Semi-engorged</strain>
        <tissue evidence="1">Salivary glands</tissue>
    </source>
</reference>
<organism evidence="1">
    <name type="scientific">Ixodes ricinus</name>
    <name type="common">Common tick</name>
    <name type="synonym">Acarus ricinus</name>
    <dbReference type="NCBI Taxonomy" id="34613"/>
    <lineage>
        <taxon>Eukaryota</taxon>
        <taxon>Metazoa</taxon>
        <taxon>Ecdysozoa</taxon>
        <taxon>Arthropoda</taxon>
        <taxon>Chelicerata</taxon>
        <taxon>Arachnida</taxon>
        <taxon>Acari</taxon>
        <taxon>Parasitiformes</taxon>
        <taxon>Ixodida</taxon>
        <taxon>Ixodoidea</taxon>
        <taxon>Ixodidae</taxon>
        <taxon>Ixodinae</taxon>
        <taxon>Ixodes</taxon>
    </lineage>
</organism>